<dbReference type="EC" id="2.7.8.5" evidence="11"/>
<keyword evidence="4 12" id="KW-0808">Transferase</keyword>
<keyword evidence="6 13" id="KW-1133">Transmembrane helix</keyword>
<feature type="transmembrane region" description="Helical" evidence="13">
    <location>
        <begin position="30"/>
        <end position="53"/>
    </location>
</feature>
<evidence type="ECO:0000256" key="5">
    <source>
        <dbReference type="ARBA" id="ARBA00022692"/>
    </source>
</evidence>
<dbReference type="HOGENOM" id="CLU_051314_2_3_0"/>
<keyword evidence="8 13" id="KW-0472">Membrane</keyword>
<evidence type="ECO:0000256" key="7">
    <source>
        <dbReference type="ARBA" id="ARBA00023098"/>
    </source>
</evidence>
<accession>A0A0E3UUM8</accession>
<evidence type="ECO:0000256" key="3">
    <source>
        <dbReference type="ARBA" id="ARBA00022516"/>
    </source>
</evidence>
<evidence type="ECO:0000256" key="8">
    <source>
        <dbReference type="ARBA" id="ARBA00023136"/>
    </source>
</evidence>
<dbReference type="PROSITE" id="PS00379">
    <property type="entry name" value="CDP_ALCOHOL_P_TRANSF"/>
    <property type="match status" value="1"/>
</dbReference>
<proteinExistence type="inferred from homology"/>
<dbReference type="RefSeq" id="WP_046328544.1">
    <property type="nucleotide sequence ID" value="NZ_CP011280.1"/>
</dbReference>
<sequence>MTLANKLTCLRMILIIPLIINASLRFKLNFPFSIIFAILTLIIFVVACITDYFDGKIARETDTVTDFGKLTDPIADKLLTFSFLFVAVKYGKLSSLIVLVMLIREIVVTYERLQLAKNNYGVMSASMLGKIKTVVVMVTIVLIIILPAYKVVNNILMIPAMILTVISGIDYHIKATEYLKGEING</sequence>
<evidence type="ECO:0000313" key="14">
    <source>
        <dbReference type="EMBL" id="AKC95438.1"/>
    </source>
</evidence>
<feature type="transmembrane region" description="Helical" evidence="13">
    <location>
        <begin position="155"/>
        <end position="173"/>
    </location>
</feature>
<dbReference type="InterPro" id="IPR004570">
    <property type="entry name" value="Phosphatidylglycerol_P_synth"/>
</dbReference>
<dbReference type="OrthoDB" id="9796672at2"/>
<dbReference type="Proteomes" id="UP000033103">
    <property type="component" value="Chromosome"/>
</dbReference>
<dbReference type="InterPro" id="IPR050324">
    <property type="entry name" value="CDP-alcohol_PTase-I"/>
</dbReference>
<dbReference type="PANTHER" id="PTHR14269:SF62">
    <property type="entry name" value="CDP-DIACYLGLYCEROL--GLYCEROL-3-PHOSPHATE 3-PHOSPHATIDYLTRANSFERASE 1, CHLOROPLASTIC"/>
    <property type="match status" value="1"/>
</dbReference>
<organism evidence="14 15">
    <name type="scientific">Sneathia vaginalis</name>
    <dbReference type="NCBI Taxonomy" id="187101"/>
    <lineage>
        <taxon>Bacteria</taxon>
        <taxon>Fusobacteriati</taxon>
        <taxon>Fusobacteriota</taxon>
        <taxon>Fusobacteriia</taxon>
        <taxon>Fusobacteriales</taxon>
        <taxon>Leptotrichiaceae</taxon>
        <taxon>Sneathia</taxon>
    </lineage>
</organism>
<dbReference type="NCBIfam" id="TIGR00560">
    <property type="entry name" value="pgsA"/>
    <property type="match status" value="1"/>
</dbReference>
<dbReference type="PATRIC" id="fig|1069640.6.peg.508"/>
<evidence type="ECO:0000256" key="13">
    <source>
        <dbReference type="SAM" id="Phobius"/>
    </source>
</evidence>
<dbReference type="KEGG" id="sns:VC03_02640"/>
<dbReference type="Gene3D" id="1.20.120.1760">
    <property type="match status" value="1"/>
</dbReference>
<protein>
    <recommendedName>
        <fullName evidence="11">CDP-diacylglycerol--glycerol-3-phosphate 3-phosphatidyltransferase</fullName>
        <ecNumber evidence="11">2.7.8.5</ecNumber>
    </recommendedName>
</protein>
<evidence type="ECO:0000313" key="15">
    <source>
        <dbReference type="Proteomes" id="UP000033103"/>
    </source>
</evidence>
<gene>
    <name evidence="14" type="ORF">VC03_02640</name>
</gene>
<evidence type="ECO:0000256" key="1">
    <source>
        <dbReference type="ARBA" id="ARBA00004141"/>
    </source>
</evidence>
<keyword evidence="10" id="KW-1208">Phospholipid metabolism</keyword>
<dbReference type="GO" id="GO:0016020">
    <property type="term" value="C:membrane"/>
    <property type="evidence" value="ECO:0007669"/>
    <property type="project" value="UniProtKB-SubCell"/>
</dbReference>
<keyword evidence="7" id="KW-0443">Lipid metabolism</keyword>
<comment type="similarity">
    <text evidence="2 12">Belongs to the CDP-alcohol phosphatidyltransferase class-I family.</text>
</comment>
<dbReference type="AlphaFoldDB" id="A0A0E3UUM8"/>
<dbReference type="PIRSF" id="PIRSF000847">
    <property type="entry name" value="Phos_ph_gly_syn"/>
    <property type="match status" value="1"/>
</dbReference>
<evidence type="ECO:0000256" key="9">
    <source>
        <dbReference type="ARBA" id="ARBA00023209"/>
    </source>
</evidence>
<dbReference type="EMBL" id="CP011280">
    <property type="protein sequence ID" value="AKC95438.1"/>
    <property type="molecule type" value="Genomic_DNA"/>
</dbReference>
<evidence type="ECO:0000256" key="4">
    <source>
        <dbReference type="ARBA" id="ARBA00022679"/>
    </source>
</evidence>
<evidence type="ECO:0000256" key="11">
    <source>
        <dbReference type="NCBIfam" id="TIGR00560"/>
    </source>
</evidence>
<reference evidence="14 15" key="1">
    <citation type="journal article" date="2012" name="BMC Genomics">
        <title>Genomic sequence analysis and characterization of Sneathia amnii sp. nov.</title>
        <authorList>
            <consortium name="Vaginal Microbiome Consortium (additional members)"/>
            <person name="Harwich M.D.Jr."/>
            <person name="Serrano M.G."/>
            <person name="Fettweis J.M."/>
            <person name="Alves J.M."/>
            <person name="Reimers M.A."/>
            <person name="Buck G.A."/>
            <person name="Jefferson K.K."/>
        </authorList>
    </citation>
    <scope>NUCLEOTIDE SEQUENCE [LARGE SCALE GENOMIC DNA]</scope>
    <source>
        <strain evidence="14 15">SN35</strain>
    </source>
</reference>
<comment type="subcellular location">
    <subcellularLocation>
        <location evidence="1">Membrane</location>
        <topology evidence="1">Multi-pass membrane protein</topology>
    </subcellularLocation>
</comment>
<evidence type="ECO:0000256" key="12">
    <source>
        <dbReference type="RuleBase" id="RU003750"/>
    </source>
</evidence>
<evidence type="ECO:0000256" key="10">
    <source>
        <dbReference type="ARBA" id="ARBA00023264"/>
    </source>
</evidence>
<evidence type="ECO:0000256" key="6">
    <source>
        <dbReference type="ARBA" id="ARBA00022989"/>
    </source>
</evidence>
<keyword evidence="5 13" id="KW-0812">Transmembrane</keyword>
<dbReference type="STRING" id="187101.VC03_02640"/>
<keyword evidence="3" id="KW-0444">Lipid biosynthesis</keyword>
<keyword evidence="15" id="KW-1185">Reference proteome</keyword>
<evidence type="ECO:0000256" key="2">
    <source>
        <dbReference type="ARBA" id="ARBA00010441"/>
    </source>
</evidence>
<dbReference type="PANTHER" id="PTHR14269">
    <property type="entry name" value="CDP-DIACYLGLYCEROL--GLYCEROL-3-PHOSPHATE 3-PHOSPHATIDYLTRANSFERASE-RELATED"/>
    <property type="match status" value="1"/>
</dbReference>
<dbReference type="InterPro" id="IPR000462">
    <property type="entry name" value="CDP-OH_P_trans"/>
</dbReference>
<dbReference type="GO" id="GO:0046474">
    <property type="term" value="P:glycerophospholipid biosynthetic process"/>
    <property type="evidence" value="ECO:0007669"/>
    <property type="project" value="TreeGrafter"/>
</dbReference>
<dbReference type="InterPro" id="IPR048254">
    <property type="entry name" value="CDP_ALCOHOL_P_TRANSF_CS"/>
</dbReference>
<feature type="transmembrane region" description="Helical" evidence="13">
    <location>
        <begin position="7"/>
        <end position="24"/>
    </location>
</feature>
<keyword evidence="9" id="KW-0594">Phospholipid biosynthesis</keyword>
<dbReference type="Pfam" id="PF01066">
    <property type="entry name" value="CDP-OH_P_transf"/>
    <property type="match status" value="1"/>
</dbReference>
<dbReference type="GO" id="GO:0008444">
    <property type="term" value="F:CDP-diacylglycerol-glycerol-3-phosphate 3-phosphatidyltransferase activity"/>
    <property type="evidence" value="ECO:0007669"/>
    <property type="project" value="UniProtKB-UniRule"/>
</dbReference>
<feature type="transmembrane region" description="Helical" evidence="13">
    <location>
        <begin position="133"/>
        <end position="149"/>
    </location>
</feature>
<name>A0A0E3UUM8_9FUSO</name>
<dbReference type="InterPro" id="IPR043130">
    <property type="entry name" value="CDP-OH_PTrfase_TM_dom"/>
</dbReference>